<dbReference type="Gene3D" id="3.30.160.590">
    <property type="match status" value="1"/>
</dbReference>
<evidence type="ECO:0000256" key="2">
    <source>
        <dbReference type="SAM" id="MobiDB-lite"/>
    </source>
</evidence>
<feature type="compositionally biased region" description="Polar residues" evidence="2">
    <location>
        <begin position="13"/>
        <end position="26"/>
    </location>
</feature>
<dbReference type="InterPro" id="IPR008551">
    <property type="entry name" value="TANGO2"/>
</dbReference>
<dbReference type="AlphaFoldDB" id="A0A7R9L9E1"/>
<proteinExistence type="predicted"/>
<dbReference type="Pfam" id="PF05742">
    <property type="entry name" value="TANGO2"/>
    <property type="match status" value="1"/>
</dbReference>
<evidence type="ECO:0000259" key="3">
    <source>
        <dbReference type="PROSITE" id="PS50137"/>
    </source>
</evidence>
<keyword evidence="1" id="KW-0694">RNA-binding</keyword>
<feature type="compositionally biased region" description="Acidic residues" evidence="2">
    <location>
        <begin position="63"/>
        <end position="83"/>
    </location>
</feature>
<feature type="region of interest" description="Disordered" evidence="2">
    <location>
        <begin position="1"/>
        <end position="26"/>
    </location>
</feature>
<dbReference type="GO" id="GO:0020037">
    <property type="term" value="F:heme binding"/>
    <property type="evidence" value="ECO:0007669"/>
    <property type="project" value="InterPro"/>
</dbReference>
<gene>
    <name evidence="4" type="ORF">ONB1V03_LOCUS858</name>
</gene>
<dbReference type="EMBL" id="CAJPVJ010000094">
    <property type="protein sequence ID" value="CAG2160726.1"/>
    <property type="molecule type" value="Genomic_DNA"/>
</dbReference>
<dbReference type="FunFam" id="3.30.160.20:FF:000021">
    <property type="entry name" value="Microprocessor complex subunit DGCR8"/>
    <property type="match status" value="1"/>
</dbReference>
<dbReference type="FunFam" id="3.30.160.590:FF:000001">
    <property type="entry name" value="microprocessor complex subunit DGCR8"/>
    <property type="match status" value="1"/>
</dbReference>
<dbReference type="Gene3D" id="2.20.70.10">
    <property type="match status" value="1"/>
</dbReference>
<dbReference type="PANTHER" id="PTHR13482:SF3">
    <property type="entry name" value="MICROPROCESSOR COMPLEX SUBUNIT DGCR8"/>
    <property type="match status" value="1"/>
</dbReference>
<dbReference type="Gene3D" id="3.30.160.20">
    <property type="match status" value="2"/>
</dbReference>
<dbReference type="Proteomes" id="UP000728032">
    <property type="component" value="Unassembled WGS sequence"/>
</dbReference>
<dbReference type="InterPro" id="IPR040375">
    <property type="entry name" value="DGCR8"/>
</dbReference>
<evidence type="ECO:0000313" key="4">
    <source>
        <dbReference type="EMBL" id="CAD7637514.1"/>
    </source>
</evidence>
<dbReference type="OrthoDB" id="112668at2759"/>
<dbReference type="PANTHER" id="PTHR13482">
    <property type="entry name" value="MICRORNA PROCESSOR COMPLEX SUBUNIT DGCR8"/>
    <property type="match status" value="1"/>
</dbReference>
<dbReference type="GO" id="GO:0042802">
    <property type="term" value="F:identical protein binding"/>
    <property type="evidence" value="ECO:0007669"/>
    <property type="project" value="InterPro"/>
</dbReference>
<dbReference type="Pfam" id="PF00035">
    <property type="entry name" value="dsrm"/>
    <property type="match status" value="1"/>
</dbReference>
<sequence length="704" mass="80469">MDESMAMSDTKDQVINASMSPSQSPVDQIEAMVDNCVNHCSNNEVSVSNSNETPITSDIKLEDNEDISSDEDMPPEEEEDEDDPIMRFQSDNEDISSDEDMPPEEEEDEDDDEEDDYKEDSMDSDSDIPVDDIDNMLEEGMDAYQRPAVNSGSNESMSRKRKFDEMKLKLNAPHEERKKIVLKKRDQDYFEVLPEGWLEVTHFSGMPIYLHKQTRVCTTTKPYYLGPGSARKHEIPISAIPCLQYKKELEKDKEEEERNKELKTDTNSSECNALLAKVETVSENKKEKSLDYMSVRNYCQNLFEFQTITIRKFKTWADRRKHTQLRKLQQRPSLPDGTKLITCPLPKTPNNGESTAGRNYRKEFVMNPAGKSFVCILHEFVQHAERVQPKYTFQELENASQPYSATVIINGMEYGKGFGSSKKQAKSEADPRVSDLCAKAGQHSPYQILVECLRRNWGMGDTDIETDVRLVKHQKNEFIMKVGKHTASVNCRNKREGKQRAAQAILKLLHPQITSWGKDLEKGREGGTWLAMNTSGKIANLLNILQPKDEICFNKKSRGFLVVDYLEGNDSPQTYLDQISKESSDYNPFRMVAIHVKPKAIETFVFSNSIQKATQLNSGVYIFGNNKIDEKFWPKHRIGRQKFEEIVNKYNKTSKSELIEAIFGLLSDTTKYPLDDQMRSQGRGKAIESLEKMNAIHVVIPEAS</sequence>
<dbReference type="PROSITE" id="PS50137">
    <property type="entry name" value="DS_RBD"/>
    <property type="match status" value="1"/>
</dbReference>
<dbReference type="CDD" id="cd19868">
    <property type="entry name" value="DSRM_DGCR8_rpt2"/>
    <property type="match status" value="1"/>
</dbReference>
<name>A0A7R9L9E1_9ACAR</name>
<dbReference type="GO" id="GO:0003725">
    <property type="term" value="F:double-stranded RNA binding"/>
    <property type="evidence" value="ECO:0007669"/>
    <property type="project" value="TreeGrafter"/>
</dbReference>
<feature type="region of interest" description="Disordered" evidence="2">
    <location>
        <begin position="336"/>
        <end position="356"/>
    </location>
</feature>
<feature type="compositionally biased region" description="Low complexity" evidence="2">
    <location>
        <begin position="41"/>
        <end position="52"/>
    </location>
</feature>
<dbReference type="GO" id="GO:0070877">
    <property type="term" value="C:microprocessor complex"/>
    <property type="evidence" value="ECO:0007669"/>
    <property type="project" value="InterPro"/>
</dbReference>
<dbReference type="CDD" id="cd19867">
    <property type="entry name" value="DSRM_DGCR8_rpt1"/>
    <property type="match status" value="1"/>
</dbReference>
<feature type="compositionally biased region" description="Acidic residues" evidence="2">
    <location>
        <begin position="91"/>
        <end position="130"/>
    </location>
</feature>
<feature type="domain" description="DRBM" evidence="3">
    <location>
        <begin position="372"/>
        <end position="429"/>
    </location>
</feature>
<keyword evidence="5" id="KW-1185">Reference proteome</keyword>
<reference evidence="4" key="1">
    <citation type="submission" date="2020-11" db="EMBL/GenBank/DDBJ databases">
        <authorList>
            <person name="Tran Van P."/>
        </authorList>
    </citation>
    <scope>NUCLEOTIDE SEQUENCE</scope>
</reference>
<evidence type="ECO:0000313" key="5">
    <source>
        <dbReference type="Proteomes" id="UP000728032"/>
    </source>
</evidence>
<accession>A0A7R9L9E1</accession>
<dbReference type="SUPFAM" id="SSF54768">
    <property type="entry name" value="dsRNA-binding domain-like"/>
    <property type="match status" value="1"/>
</dbReference>
<dbReference type="InterPro" id="IPR014720">
    <property type="entry name" value="dsRBD_dom"/>
</dbReference>
<dbReference type="GO" id="GO:0070878">
    <property type="term" value="F:primary miRNA binding"/>
    <property type="evidence" value="ECO:0007669"/>
    <property type="project" value="TreeGrafter"/>
</dbReference>
<feature type="region of interest" description="Disordered" evidence="2">
    <location>
        <begin position="41"/>
        <end position="130"/>
    </location>
</feature>
<evidence type="ECO:0000256" key="1">
    <source>
        <dbReference type="PROSITE-ProRule" id="PRU00266"/>
    </source>
</evidence>
<organism evidence="4">
    <name type="scientific">Oppiella nova</name>
    <dbReference type="NCBI Taxonomy" id="334625"/>
    <lineage>
        <taxon>Eukaryota</taxon>
        <taxon>Metazoa</taxon>
        <taxon>Ecdysozoa</taxon>
        <taxon>Arthropoda</taxon>
        <taxon>Chelicerata</taxon>
        <taxon>Arachnida</taxon>
        <taxon>Acari</taxon>
        <taxon>Acariformes</taxon>
        <taxon>Sarcoptiformes</taxon>
        <taxon>Oribatida</taxon>
        <taxon>Brachypylina</taxon>
        <taxon>Oppioidea</taxon>
        <taxon>Oppiidae</taxon>
        <taxon>Oppiella</taxon>
    </lineage>
</organism>
<dbReference type="EMBL" id="OC914919">
    <property type="protein sequence ID" value="CAD7637514.1"/>
    <property type="molecule type" value="Genomic_DNA"/>
</dbReference>
<protein>
    <recommendedName>
        <fullName evidence="3">DRBM domain-containing protein</fullName>
    </recommendedName>
</protein>
<dbReference type="GO" id="GO:0031053">
    <property type="term" value="P:primary miRNA processing"/>
    <property type="evidence" value="ECO:0007669"/>
    <property type="project" value="InterPro"/>
</dbReference>